<sequence length="89" mass="10121">MGGIPDKLNDRVIYILGRIKPMKFKVILEEGEDGYYVVTVPSLPGCISQGRTREEALKNIKEAIELYLEVLQEKELEKMQKAEVVEVVV</sequence>
<evidence type="ECO:0000313" key="2">
    <source>
        <dbReference type="EMBL" id="AEA46754.1"/>
    </source>
</evidence>
<dbReference type="EMBL" id="CP002588">
    <property type="protein sequence ID" value="AEA46754.1"/>
    <property type="molecule type" value="Genomic_DNA"/>
</dbReference>
<dbReference type="STRING" id="693661.Arcve_0736"/>
<dbReference type="HOGENOM" id="CLU_114047_2_1_2"/>
<feature type="domain" description="HicB-like antitoxin of toxin-antitoxin system" evidence="1">
    <location>
        <begin position="24"/>
        <end position="85"/>
    </location>
</feature>
<dbReference type="Proteomes" id="UP000008136">
    <property type="component" value="Chromosome"/>
</dbReference>
<accession>F2KRI9</accession>
<evidence type="ECO:0000313" key="3">
    <source>
        <dbReference type="Proteomes" id="UP000008136"/>
    </source>
</evidence>
<dbReference type="PANTHER" id="PTHR34504:SF2">
    <property type="entry name" value="UPF0150 PROTEIN SSL0259"/>
    <property type="match status" value="1"/>
</dbReference>
<gene>
    <name evidence="2" type="ordered locus">Arcve_0736</name>
</gene>
<organism evidence="2 3">
    <name type="scientific">Archaeoglobus veneficus (strain DSM 11195 / SNP6)</name>
    <dbReference type="NCBI Taxonomy" id="693661"/>
    <lineage>
        <taxon>Archaea</taxon>
        <taxon>Methanobacteriati</taxon>
        <taxon>Methanobacteriota</taxon>
        <taxon>Archaeoglobi</taxon>
        <taxon>Archaeoglobales</taxon>
        <taxon>Archaeoglobaceae</taxon>
        <taxon>Archaeoglobus</taxon>
    </lineage>
</organism>
<dbReference type="PANTHER" id="PTHR34504">
    <property type="entry name" value="ANTITOXIN HICB"/>
    <property type="match status" value="1"/>
</dbReference>
<dbReference type="InterPro" id="IPR035069">
    <property type="entry name" value="TTHA1013/TTHA0281-like"/>
</dbReference>
<protein>
    <submittedName>
        <fullName evidence="2">Uncharacterized protein family UPF0150</fullName>
    </submittedName>
</protein>
<reference evidence="2 3" key="1">
    <citation type="submission" date="2011-03" db="EMBL/GenBank/DDBJ databases">
        <title>The complete genome of Archaeoglobus veneficus SNP6.</title>
        <authorList>
            <consortium name="US DOE Joint Genome Institute (JGI-PGF)"/>
            <person name="Lucas S."/>
            <person name="Copeland A."/>
            <person name="Lapidus A."/>
            <person name="Bruce D."/>
            <person name="Goodwin L."/>
            <person name="Pitluck S."/>
            <person name="Kyrpides N."/>
            <person name="Mavromatis K."/>
            <person name="Pagani I."/>
            <person name="Ivanova N."/>
            <person name="Mikhailova N."/>
            <person name="Lu M."/>
            <person name="Detter J.C."/>
            <person name="Tapia R."/>
            <person name="Han C."/>
            <person name="Land M."/>
            <person name="Hauser L."/>
            <person name="Markowitz V."/>
            <person name="Cheng J.-F."/>
            <person name="Hugenholtz P."/>
            <person name="Woyke T."/>
            <person name="Wu D."/>
            <person name="Spring S."/>
            <person name="Brambilla E."/>
            <person name="Klenk H.-P."/>
            <person name="Eisen J.A."/>
        </authorList>
    </citation>
    <scope>NUCLEOTIDE SEQUENCE [LARGE SCALE GENOMIC DNA]</scope>
    <source>
        <strain>SNP6</strain>
    </source>
</reference>
<keyword evidence="3" id="KW-1185">Reference proteome</keyword>
<dbReference type="InterPro" id="IPR031807">
    <property type="entry name" value="HicB-like"/>
</dbReference>
<dbReference type="SUPFAM" id="SSF143100">
    <property type="entry name" value="TTHA1013/TTHA0281-like"/>
    <property type="match status" value="1"/>
</dbReference>
<name>F2KRI9_ARCVS</name>
<dbReference type="Gene3D" id="3.30.160.250">
    <property type="match status" value="1"/>
</dbReference>
<evidence type="ECO:0000259" key="1">
    <source>
        <dbReference type="Pfam" id="PF15919"/>
    </source>
</evidence>
<dbReference type="AlphaFoldDB" id="F2KRI9"/>
<dbReference type="eggNOG" id="arCOG02411">
    <property type="taxonomic scope" value="Archaea"/>
</dbReference>
<dbReference type="KEGG" id="ave:Arcve_0736"/>
<dbReference type="InterPro" id="IPR051404">
    <property type="entry name" value="TA_system_antitoxin"/>
</dbReference>
<dbReference type="Pfam" id="PF15919">
    <property type="entry name" value="HicB_lk_antitox"/>
    <property type="match status" value="1"/>
</dbReference>
<proteinExistence type="predicted"/>